<keyword evidence="1" id="KW-1133">Transmembrane helix</keyword>
<reference evidence="2 3" key="1">
    <citation type="submission" date="2014-01" db="EMBL/GenBank/DDBJ databases">
        <title>Development of a Comparative Genomic Fingerprinting Assay for High Resolution Genotyping of Arcobacter butzleri.</title>
        <authorList>
            <person name="Webb A.L."/>
            <person name="Inglis G.D."/>
            <person name="Kruczkiewicz P."/>
            <person name="Selinger L.B."/>
            <person name="Taboada E.N."/>
        </authorList>
    </citation>
    <scope>NUCLEOTIDE SEQUENCE [LARGE SCALE GENOMIC DNA]</scope>
    <source>
        <strain evidence="2 3">L352</strain>
    </source>
</reference>
<evidence type="ECO:0000256" key="1">
    <source>
        <dbReference type="SAM" id="Phobius"/>
    </source>
</evidence>
<gene>
    <name evidence="2" type="ORF">AF77_09185</name>
</gene>
<organism evidence="2 3">
    <name type="scientific">Aliarcobacter butzleri L352</name>
    <dbReference type="NCBI Taxonomy" id="1447260"/>
    <lineage>
        <taxon>Bacteria</taxon>
        <taxon>Pseudomonadati</taxon>
        <taxon>Campylobacterota</taxon>
        <taxon>Epsilonproteobacteria</taxon>
        <taxon>Campylobacterales</taxon>
        <taxon>Arcobacteraceae</taxon>
        <taxon>Aliarcobacter</taxon>
    </lineage>
</organism>
<protein>
    <submittedName>
        <fullName evidence="2">Uncharacterized protein</fullName>
    </submittedName>
</protein>
<dbReference type="Proteomes" id="UP000035462">
    <property type="component" value="Unassembled WGS sequence"/>
</dbReference>
<dbReference type="EMBL" id="JAIT01000059">
    <property type="protein sequence ID" value="KLE03621.1"/>
    <property type="molecule type" value="Genomic_DNA"/>
</dbReference>
<evidence type="ECO:0000313" key="3">
    <source>
        <dbReference type="Proteomes" id="UP000035462"/>
    </source>
</evidence>
<proteinExistence type="predicted"/>
<feature type="transmembrane region" description="Helical" evidence="1">
    <location>
        <begin position="12"/>
        <end position="30"/>
    </location>
</feature>
<dbReference type="AlphaFoldDB" id="A0A837JAA9"/>
<sequence>MKILSKSNLKDLLILNIVFVFHLFLVFKTLI</sequence>
<name>A0A837JAA9_9BACT</name>
<keyword evidence="1" id="KW-0812">Transmembrane</keyword>
<accession>A0A837JAA9</accession>
<evidence type="ECO:0000313" key="2">
    <source>
        <dbReference type="EMBL" id="KLE03621.1"/>
    </source>
</evidence>
<keyword evidence="1" id="KW-0472">Membrane</keyword>
<comment type="caution">
    <text evidence="2">The sequence shown here is derived from an EMBL/GenBank/DDBJ whole genome shotgun (WGS) entry which is preliminary data.</text>
</comment>